<dbReference type="Pfam" id="PF01925">
    <property type="entry name" value="TauE"/>
    <property type="match status" value="1"/>
</dbReference>
<dbReference type="PANTHER" id="PTHR43483">
    <property type="entry name" value="MEMBRANE TRANSPORTER PROTEIN HI_0806-RELATED"/>
    <property type="match status" value="1"/>
</dbReference>
<dbReference type="KEGG" id="xau:Xaut_4249"/>
<dbReference type="HOGENOM" id="CLU_045498_6_0_5"/>
<accession>A7IN77</accession>
<evidence type="ECO:0000313" key="7">
    <source>
        <dbReference type="Proteomes" id="UP000002417"/>
    </source>
</evidence>
<comment type="subcellular location">
    <subcellularLocation>
        <location evidence="5">Cell membrane</location>
        <topology evidence="5">Multi-pass membrane protein</topology>
    </subcellularLocation>
    <subcellularLocation>
        <location evidence="1">Membrane</location>
        <topology evidence="1">Multi-pass membrane protein</topology>
    </subcellularLocation>
</comment>
<evidence type="ECO:0000256" key="5">
    <source>
        <dbReference type="RuleBase" id="RU363041"/>
    </source>
</evidence>
<dbReference type="eggNOG" id="COG0730">
    <property type="taxonomic scope" value="Bacteria"/>
</dbReference>
<evidence type="ECO:0000256" key="4">
    <source>
        <dbReference type="ARBA" id="ARBA00023136"/>
    </source>
</evidence>
<evidence type="ECO:0000256" key="2">
    <source>
        <dbReference type="ARBA" id="ARBA00022692"/>
    </source>
</evidence>
<evidence type="ECO:0000313" key="6">
    <source>
        <dbReference type="EMBL" id="ABS69470.1"/>
    </source>
</evidence>
<keyword evidence="5" id="KW-1003">Cell membrane</keyword>
<keyword evidence="3 5" id="KW-1133">Transmembrane helix</keyword>
<dbReference type="EMBL" id="CP000781">
    <property type="protein sequence ID" value="ABS69470.1"/>
    <property type="molecule type" value="Genomic_DNA"/>
</dbReference>
<feature type="transmembrane region" description="Helical" evidence="5">
    <location>
        <begin position="85"/>
        <end position="104"/>
    </location>
</feature>
<sequence>MRARWWTGRLIRATAAGSPVPLPFTGRSPMLSSISTHELVLLAGAMLAGGVLTGLIAGMLGIGGGGVIVPVLYEVFGALGVDDSLRMQLCVGTSLAIIIPTAISSHNAHMKKGAVLPGVVRNWRVPAIAGIVTGSAIAAVVAGWVLQAVFVVVISLLGLKSLLGRNGIRIAEHLPGPGAMRAYGFVIGLASSLVGISGGGIATNILLLYGVPIHAAVATSAGIGIIIPIPGVIGYAIAGWPHLSQLPPLSLGYVSVIGFVCIAPVAALVAPFGARLAHRLGRRQLEIGFGLFLLLVASRFLVAIIWG</sequence>
<evidence type="ECO:0000256" key="1">
    <source>
        <dbReference type="ARBA" id="ARBA00004141"/>
    </source>
</evidence>
<feature type="transmembrane region" description="Helical" evidence="5">
    <location>
        <begin position="285"/>
        <end position="306"/>
    </location>
</feature>
<feature type="transmembrane region" description="Helical" evidence="5">
    <location>
        <begin position="125"/>
        <end position="157"/>
    </location>
</feature>
<feature type="transmembrane region" description="Helical" evidence="5">
    <location>
        <begin position="40"/>
        <end position="73"/>
    </location>
</feature>
<gene>
    <name evidence="6" type="ordered locus">Xaut_4249</name>
</gene>
<reference evidence="6 7" key="1">
    <citation type="submission" date="2007-07" db="EMBL/GenBank/DDBJ databases">
        <title>Complete sequence of chromosome of Xanthobacter autotrophicus Py2.</title>
        <authorList>
            <consortium name="US DOE Joint Genome Institute"/>
            <person name="Copeland A."/>
            <person name="Lucas S."/>
            <person name="Lapidus A."/>
            <person name="Barry K."/>
            <person name="Glavina del Rio T."/>
            <person name="Hammon N."/>
            <person name="Israni S."/>
            <person name="Dalin E."/>
            <person name="Tice H."/>
            <person name="Pitluck S."/>
            <person name="Sims D."/>
            <person name="Brettin T."/>
            <person name="Bruce D."/>
            <person name="Detter J.C."/>
            <person name="Han C."/>
            <person name="Tapia R."/>
            <person name="Brainard J."/>
            <person name="Schmutz J."/>
            <person name="Larimer F."/>
            <person name="Land M."/>
            <person name="Hauser L."/>
            <person name="Kyrpides N."/>
            <person name="Kim E."/>
            <person name="Ensigns S.A."/>
            <person name="Richardson P."/>
        </authorList>
    </citation>
    <scope>NUCLEOTIDE SEQUENCE [LARGE SCALE GENOMIC DNA]</scope>
    <source>
        <strain evidence="7">ATCC BAA-1158 / Py2</strain>
    </source>
</reference>
<dbReference type="InterPro" id="IPR002781">
    <property type="entry name" value="TM_pro_TauE-like"/>
</dbReference>
<feature type="transmembrane region" description="Helical" evidence="5">
    <location>
        <begin position="216"/>
        <end position="238"/>
    </location>
</feature>
<keyword evidence="7" id="KW-1185">Reference proteome</keyword>
<feature type="transmembrane region" description="Helical" evidence="5">
    <location>
        <begin position="182"/>
        <end position="209"/>
    </location>
</feature>
<proteinExistence type="inferred from homology"/>
<evidence type="ECO:0000256" key="3">
    <source>
        <dbReference type="ARBA" id="ARBA00022989"/>
    </source>
</evidence>
<dbReference type="GO" id="GO:0005886">
    <property type="term" value="C:plasma membrane"/>
    <property type="evidence" value="ECO:0007669"/>
    <property type="project" value="UniProtKB-SubCell"/>
</dbReference>
<dbReference type="STRING" id="78245.Xaut_4249"/>
<feature type="transmembrane region" description="Helical" evidence="5">
    <location>
        <begin position="250"/>
        <end position="273"/>
    </location>
</feature>
<dbReference type="PANTHER" id="PTHR43483:SF3">
    <property type="entry name" value="MEMBRANE TRANSPORTER PROTEIN HI_0806-RELATED"/>
    <property type="match status" value="1"/>
</dbReference>
<name>A7IN77_XANP2</name>
<dbReference type="AlphaFoldDB" id="A7IN77"/>
<dbReference type="Proteomes" id="UP000002417">
    <property type="component" value="Chromosome"/>
</dbReference>
<keyword evidence="4 5" id="KW-0472">Membrane</keyword>
<keyword evidence="2 5" id="KW-0812">Transmembrane</keyword>
<dbReference type="PhylomeDB" id="A7IN77"/>
<protein>
    <recommendedName>
        <fullName evidence="5">Probable membrane transporter protein</fullName>
    </recommendedName>
</protein>
<comment type="similarity">
    <text evidence="5">Belongs to the 4-toluene sulfonate uptake permease (TSUP) (TC 2.A.102) family.</text>
</comment>
<organism evidence="6 7">
    <name type="scientific">Xanthobacter autotrophicus (strain ATCC BAA-1158 / Py2)</name>
    <dbReference type="NCBI Taxonomy" id="78245"/>
    <lineage>
        <taxon>Bacteria</taxon>
        <taxon>Pseudomonadati</taxon>
        <taxon>Pseudomonadota</taxon>
        <taxon>Alphaproteobacteria</taxon>
        <taxon>Hyphomicrobiales</taxon>
        <taxon>Xanthobacteraceae</taxon>
        <taxon>Xanthobacter</taxon>
    </lineage>
</organism>